<dbReference type="PANTHER" id="PTHR37038:SF12">
    <property type="entry name" value="TRANSCRIPTIONAL REGULATOR"/>
    <property type="match status" value="1"/>
</dbReference>
<dbReference type="InterPro" id="IPR001387">
    <property type="entry name" value="Cro/C1-type_HTH"/>
</dbReference>
<evidence type="ECO:0000313" key="3">
    <source>
        <dbReference type="Proteomes" id="UP000014622"/>
    </source>
</evidence>
<dbReference type="InterPro" id="IPR053163">
    <property type="entry name" value="HTH-type_regulator_Rgg"/>
</dbReference>
<comment type="caution">
    <text evidence="2">The sequence shown here is derived from an EMBL/GenBank/DDBJ whole genome shotgun (WGS) entry which is preliminary data.</text>
</comment>
<evidence type="ECO:0000313" key="2">
    <source>
        <dbReference type="EMBL" id="EPI13711.1"/>
    </source>
</evidence>
<proteinExistence type="predicted"/>
<dbReference type="GO" id="GO:0003677">
    <property type="term" value="F:DNA binding"/>
    <property type="evidence" value="ECO:0007669"/>
    <property type="project" value="InterPro"/>
</dbReference>
<gene>
    <name evidence="2" type="ORF">D356_01116</name>
</gene>
<accession>A0AB73AAD2</accession>
<dbReference type="SUPFAM" id="SSF47413">
    <property type="entry name" value="lambda repressor-like DNA-binding domains"/>
    <property type="match status" value="1"/>
</dbReference>
<dbReference type="Proteomes" id="UP000014622">
    <property type="component" value="Unassembled WGS sequence"/>
</dbReference>
<sequence length="330" mass="39193">MKNEDLMDWYMLFHTKSCCDCFQLKESHIYKGVGKMEVWEIIEFVRKQKGISVAELCGKEVSRSVYERFVKNQADTTVSKFSYFLQKLNLGYDELRIFDYPPEVANMDRMMKEMVLAFMNQDKEELQHLISLCEEKGDITQKERHLASLCKLLIARIVDEPIDVADSEVYQYLIYAQTWTNYELVLFNHCMYAFDPFFIDLVLDKALVSISAYQNSKDRKNESFRMLANAIIHFIQQQQRGLIWKYISKLEAVFLEEDMFFERNQYSLLTGIWEMIKGNEKGRQKVNQALQICQQLGATKYHKMNHELLRNVERIYEIDFQLDELLVVDK</sequence>
<feature type="domain" description="HTH-type transcriptional regulator Rgg C-terminal" evidence="1">
    <location>
        <begin position="127"/>
        <end position="302"/>
    </location>
</feature>
<dbReference type="Pfam" id="PF21259">
    <property type="entry name" value="Rgg_C"/>
    <property type="match status" value="1"/>
</dbReference>
<dbReference type="PANTHER" id="PTHR37038">
    <property type="entry name" value="TRANSCRIPTIONAL REGULATOR-RELATED"/>
    <property type="match status" value="1"/>
</dbReference>
<dbReference type="CDD" id="cd00093">
    <property type="entry name" value="HTH_XRE"/>
    <property type="match status" value="1"/>
</dbReference>
<dbReference type="NCBIfam" id="TIGR01716">
    <property type="entry name" value="RGG_Cterm"/>
    <property type="match status" value="1"/>
</dbReference>
<dbReference type="EMBL" id="ATIT01000071">
    <property type="protein sequence ID" value="EPI13711.1"/>
    <property type="molecule type" value="Genomic_DNA"/>
</dbReference>
<reference evidence="2 3" key="1">
    <citation type="submission" date="2013-06" db="EMBL/GenBank/DDBJ databases">
        <authorList>
            <person name="Weinstock G."/>
            <person name="Sodergren E."/>
            <person name="Lobos E.A."/>
            <person name="Fulton L."/>
            <person name="Fulton R."/>
            <person name="Courtney L."/>
            <person name="Fronick C."/>
            <person name="O'Laughlin M."/>
            <person name="Godfrey J."/>
            <person name="Wilson R.M."/>
            <person name="Miner T."/>
            <person name="Farmer C."/>
            <person name="Delehaunty K."/>
            <person name="Cordes M."/>
            <person name="Minx P."/>
            <person name="Tomlinson C."/>
            <person name="Chen J."/>
            <person name="Wollam A."/>
            <person name="Pepin K.H."/>
            <person name="Bhonagiri V."/>
            <person name="Zhang X."/>
            <person name="Warren W."/>
            <person name="Mitreva M."/>
            <person name="Mardis E.R."/>
            <person name="Wilson R.K."/>
        </authorList>
    </citation>
    <scope>NUCLEOTIDE SEQUENCE [LARGE SCALE GENOMIC DNA]</scope>
    <source>
        <strain evidence="2 3">SD2A-2</strain>
    </source>
</reference>
<name>A0AB73AAD2_ENTFC</name>
<dbReference type="InterPro" id="IPR010057">
    <property type="entry name" value="Transcription_activator_Rgg_C"/>
</dbReference>
<dbReference type="AlphaFoldDB" id="A0AB73AAD2"/>
<organism evidence="2 3">
    <name type="scientific">Enterococcus faecium SD2A-2</name>
    <dbReference type="NCBI Taxonomy" id="1244154"/>
    <lineage>
        <taxon>Bacteria</taxon>
        <taxon>Bacillati</taxon>
        <taxon>Bacillota</taxon>
        <taxon>Bacilli</taxon>
        <taxon>Lactobacillales</taxon>
        <taxon>Enterococcaceae</taxon>
        <taxon>Enterococcus</taxon>
    </lineage>
</organism>
<evidence type="ECO:0000259" key="1">
    <source>
        <dbReference type="Pfam" id="PF21259"/>
    </source>
</evidence>
<dbReference type="InterPro" id="IPR010982">
    <property type="entry name" value="Lambda_DNA-bd_dom_sf"/>
</dbReference>
<protein>
    <submittedName>
        <fullName evidence="2">Transcriptional activator, Rgg/GadR/MutR family domain protein</fullName>
    </submittedName>
</protein>